<dbReference type="STRING" id="1578165.BKG68_14950"/>
<evidence type="ECO:0000256" key="1">
    <source>
        <dbReference type="SAM" id="Phobius"/>
    </source>
</evidence>
<accession>A0A1X0IYR5</accession>
<evidence type="ECO:0000313" key="3">
    <source>
        <dbReference type="Proteomes" id="UP000192434"/>
    </source>
</evidence>
<evidence type="ECO:0000313" key="2">
    <source>
        <dbReference type="EMBL" id="ORB54368.1"/>
    </source>
</evidence>
<gene>
    <name evidence="2" type="ORF">BST43_16440</name>
</gene>
<sequence length="232" mass="25883">MGAAMSWGDIGAYAGAAFAVVWPLLGLGLLVHRLLRRKNLASSPLAAHAAGQGWLFVPDDDSVLRQVGYTNTVIAVPFPGACNVVRGQHEGEPFIAFEAYSKAERFAAEGENEVKRTAVVALAMPAPLPWLQICPENMLTRALSDVTFESEDFNRRFRVVAQDVRLAYDVLNPQNMERMLRDPRYAELPLRFDGAWLWTWQFEDLGPDLIADRLRFLSDTLAAVPAFVWGHR</sequence>
<dbReference type="AlphaFoldDB" id="A0A1X0IYR5"/>
<feature type="transmembrane region" description="Helical" evidence="1">
    <location>
        <begin position="12"/>
        <end position="31"/>
    </location>
</feature>
<name>A0A1X0IYR5_9MYCO</name>
<keyword evidence="1" id="KW-1133">Transmembrane helix</keyword>
<keyword evidence="1" id="KW-0812">Transmembrane</keyword>
<reference evidence="2 3" key="1">
    <citation type="submission" date="2016-12" db="EMBL/GenBank/DDBJ databases">
        <title>The new phylogeny of genus Mycobacterium.</title>
        <authorList>
            <person name="Tortoli E."/>
            <person name="Trovato A."/>
            <person name="Cirillo D.M."/>
        </authorList>
    </citation>
    <scope>NUCLEOTIDE SEQUENCE [LARGE SCALE GENOMIC DNA]</scope>
    <source>
        <strain evidence="2 3">CCUG 66554</strain>
    </source>
</reference>
<protein>
    <recommendedName>
        <fullName evidence="4">DUF3137 domain-containing protein</fullName>
    </recommendedName>
</protein>
<organism evidence="2 3">
    <name type="scientific">Mycobacteroides saopaulense</name>
    <dbReference type="NCBI Taxonomy" id="1578165"/>
    <lineage>
        <taxon>Bacteria</taxon>
        <taxon>Bacillati</taxon>
        <taxon>Actinomycetota</taxon>
        <taxon>Actinomycetes</taxon>
        <taxon>Mycobacteriales</taxon>
        <taxon>Mycobacteriaceae</taxon>
        <taxon>Mycobacteroides</taxon>
    </lineage>
</organism>
<keyword evidence="1" id="KW-0472">Membrane</keyword>
<evidence type="ECO:0008006" key="4">
    <source>
        <dbReference type="Google" id="ProtNLM"/>
    </source>
</evidence>
<dbReference type="EMBL" id="MVII01000021">
    <property type="protein sequence ID" value="ORB54368.1"/>
    <property type="molecule type" value="Genomic_DNA"/>
</dbReference>
<comment type="caution">
    <text evidence="2">The sequence shown here is derived from an EMBL/GenBank/DDBJ whole genome shotgun (WGS) entry which is preliminary data.</text>
</comment>
<proteinExistence type="predicted"/>
<dbReference type="Proteomes" id="UP000192434">
    <property type="component" value="Unassembled WGS sequence"/>
</dbReference>